<feature type="transmembrane region" description="Helical" evidence="10">
    <location>
        <begin position="640"/>
        <end position="659"/>
    </location>
</feature>
<dbReference type="PRINTS" id="PR00119">
    <property type="entry name" value="CATATPASE"/>
</dbReference>
<keyword evidence="10" id="KW-0547">Nucleotide-binding</keyword>
<evidence type="ECO:0000256" key="3">
    <source>
        <dbReference type="ARBA" id="ARBA00022692"/>
    </source>
</evidence>
<accession>A0ABU3C8L4</accession>
<dbReference type="Proteomes" id="UP001262889">
    <property type="component" value="Unassembled WGS sequence"/>
</dbReference>
<comment type="caution">
    <text evidence="12">The sequence shown here is derived from an EMBL/GenBank/DDBJ whole genome shotgun (WGS) entry which is preliminary data.</text>
</comment>
<keyword evidence="4 10" id="KW-0479">Metal-binding</keyword>
<dbReference type="SFLD" id="SFLDS00003">
    <property type="entry name" value="Haloacid_Dehalogenase"/>
    <property type="match status" value="1"/>
</dbReference>
<dbReference type="EC" id="7.2.2.12" evidence="8"/>
<dbReference type="NCBIfam" id="TIGR01525">
    <property type="entry name" value="ATPase-IB_hvy"/>
    <property type="match status" value="1"/>
</dbReference>
<evidence type="ECO:0000256" key="4">
    <source>
        <dbReference type="ARBA" id="ARBA00022723"/>
    </source>
</evidence>
<dbReference type="SFLD" id="SFLDF00027">
    <property type="entry name" value="p-type_atpase"/>
    <property type="match status" value="1"/>
</dbReference>
<feature type="transmembrane region" description="Helical" evidence="10">
    <location>
        <begin position="55"/>
        <end position="74"/>
    </location>
</feature>
<dbReference type="Gene3D" id="3.40.1110.10">
    <property type="entry name" value="Calcium-transporting ATPase, cytoplasmic domain N"/>
    <property type="match status" value="1"/>
</dbReference>
<dbReference type="NCBIfam" id="TIGR01494">
    <property type="entry name" value="ATPase_P-type"/>
    <property type="match status" value="2"/>
</dbReference>
<feature type="domain" description="P-type ATPase A" evidence="11">
    <location>
        <begin position="135"/>
        <end position="251"/>
    </location>
</feature>
<comment type="catalytic activity">
    <reaction evidence="9">
        <text>Zn(2+)(in) + ATP + H2O = Zn(2+)(out) + ADP + phosphate + H(+)</text>
        <dbReference type="Rhea" id="RHEA:20621"/>
        <dbReference type="ChEBI" id="CHEBI:15377"/>
        <dbReference type="ChEBI" id="CHEBI:15378"/>
        <dbReference type="ChEBI" id="CHEBI:29105"/>
        <dbReference type="ChEBI" id="CHEBI:30616"/>
        <dbReference type="ChEBI" id="CHEBI:43474"/>
        <dbReference type="ChEBI" id="CHEBI:456216"/>
        <dbReference type="EC" id="7.2.2.12"/>
    </reaction>
</comment>
<gene>
    <name evidence="12" type="ORF">RM553_06865</name>
</gene>
<organism evidence="12 13">
    <name type="scientific">Autumnicola tepida</name>
    <dbReference type="NCBI Taxonomy" id="3075595"/>
    <lineage>
        <taxon>Bacteria</taxon>
        <taxon>Pseudomonadati</taxon>
        <taxon>Bacteroidota</taxon>
        <taxon>Flavobacteriia</taxon>
        <taxon>Flavobacteriales</taxon>
        <taxon>Flavobacteriaceae</taxon>
        <taxon>Autumnicola</taxon>
    </lineage>
</organism>
<evidence type="ECO:0000313" key="12">
    <source>
        <dbReference type="EMBL" id="MDT0642552.1"/>
    </source>
</evidence>
<keyword evidence="3 10" id="KW-0812">Transmembrane</keyword>
<dbReference type="CDD" id="cd07551">
    <property type="entry name" value="P-type_ATPase_HM_ZosA_PfeT-like"/>
    <property type="match status" value="1"/>
</dbReference>
<name>A0ABU3C8L4_9FLAO</name>
<sequence>MEENNEQGKKDGHGHSHGGILGKNTELYFAILSGATLITGFLLEKFTGISDNIPFGLYLAAYFFGGFFTLKEAVTKVAKGEFEIDFLMLVAAAGAAYLGEWAEGALLLFLFSLGHALEHYAMAKAQKSIAALTDLAPKTALLKKDDDTVEVSIEELQVGDIIMVRPNSKISADGVIIKGKSSVDQSPITGESVPVDKTPIENTGKEYTAKSDIPDESRVFSGTINGNNTLEIKVIKEAKDSTLNRLVTMVQEAQEQKSPTQLLTDKFERYYVPAVIILVILLNFAFLVIDETWSESLYRSLAVLVAASPCALAISTPSAVLSGVARAAKGGVLIKGGRPLEDLGVLTALAFDKTGTLTEGKPKLTDVKTIGNIEEKEFLEIAVAVEELSDHPLAKAVVRDGMELLGKDNKIPDANDLEAIQGKGIKASYQGSPVFIGNLELFEDIDDGVPDKVSEKVRNLEGQGKTTMLIKRGDEFIGMLGLMDTPREKARETLSQLKEIGIKKMIMLTGDNQKVADAVAEEIGLTEARGSLLPEEKVEAIKKLSEQENKLAMVGDGVNDAPAMANSTVGIAMGAAGSDVALETADIALMADKLETLPFAIGLSRKAKSVIRQNLWVSLGVVALLIPATIMSWASIGIAVAIHEGSTLVVVGNALRLLAFKK</sequence>
<dbReference type="InterPro" id="IPR036412">
    <property type="entry name" value="HAD-like_sf"/>
</dbReference>
<dbReference type="SFLD" id="SFLDG00002">
    <property type="entry name" value="C1.7:_P-type_atpase_like"/>
    <property type="match status" value="1"/>
</dbReference>
<keyword evidence="10" id="KW-0067">ATP-binding</keyword>
<dbReference type="PROSITE" id="PS00154">
    <property type="entry name" value="ATPASE_E1_E2"/>
    <property type="match status" value="1"/>
</dbReference>
<dbReference type="PRINTS" id="PR00120">
    <property type="entry name" value="HATPASE"/>
</dbReference>
<dbReference type="SUPFAM" id="SSF81665">
    <property type="entry name" value="Calcium ATPase, transmembrane domain M"/>
    <property type="match status" value="1"/>
</dbReference>
<feature type="transmembrane region" description="Helical" evidence="10">
    <location>
        <begin position="615"/>
        <end position="634"/>
    </location>
</feature>
<dbReference type="InterPro" id="IPR008250">
    <property type="entry name" value="ATPase_P-typ_transduc_dom_A_sf"/>
</dbReference>
<evidence type="ECO:0000259" key="11">
    <source>
        <dbReference type="Pfam" id="PF00122"/>
    </source>
</evidence>
<keyword evidence="13" id="KW-1185">Reference proteome</keyword>
<dbReference type="InterPro" id="IPR023299">
    <property type="entry name" value="ATPase_P-typ_cyto_dom_N"/>
</dbReference>
<evidence type="ECO:0000256" key="5">
    <source>
        <dbReference type="ARBA" id="ARBA00022967"/>
    </source>
</evidence>
<comment type="similarity">
    <text evidence="2 10">Belongs to the cation transport ATPase (P-type) (TC 3.A.3) family. Type IB subfamily.</text>
</comment>
<keyword evidence="6 10" id="KW-1133">Transmembrane helix</keyword>
<reference evidence="12 13" key="1">
    <citation type="submission" date="2023-09" db="EMBL/GenBank/DDBJ databases">
        <authorList>
            <person name="Rey-Velasco X."/>
        </authorList>
    </citation>
    <scope>NUCLEOTIDE SEQUENCE [LARGE SCALE GENOMIC DNA]</scope>
    <source>
        <strain evidence="12 13">F363</strain>
    </source>
</reference>
<dbReference type="InterPro" id="IPR001757">
    <property type="entry name" value="P_typ_ATPase"/>
</dbReference>
<evidence type="ECO:0000256" key="10">
    <source>
        <dbReference type="RuleBase" id="RU362081"/>
    </source>
</evidence>
<dbReference type="SUPFAM" id="SSF56784">
    <property type="entry name" value="HAD-like"/>
    <property type="match status" value="1"/>
</dbReference>
<dbReference type="InterPro" id="IPR027256">
    <property type="entry name" value="P-typ_ATPase_IB"/>
</dbReference>
<dbReference type="RefSeq" id="WP_311534214.1">
    <property type="nucleotide sequence ID" value="NZ_JAVRHQ010000006.1"/>
</dbReference>
<feature type="transmembrane region" description="Helical" evidence="10">
    <location>
        <begin position="270"/>
        <end position="289"/>
    </location>
</feature>
<dbReference type="InterPro" id="IPR018303">
    <property type="entry name" value="ATPase_P-typ_P_site"/>
</dbReference>
<protein>
    <recommendedName>
        <fullName evidence="8">P-type Zn(2+) transporter</fullName>
        <ecNumber evidence="8">7.2.2.12</ecNumber>
    </recommendedName>
</protein>
<evidence type="ECO:0000256" key="2">
    <source>
        <dbReference type="ARBA" id="ARBA00006024"/>
    </source>
</evidence>
<dbReference type="Gene3D" id="3.40.50.1000">
    <property type="entry name" value="HAD superfamily/HAD-like"/>
    <property type="match status" value="1"/>
</dbReference>
<evidence type="ECO:0000256" key="6">
    <source>
        <dbReference type="ARBA" id="ARBA00022989"/>
    </source>
</evidence>
<dbReference type="InterPro" id="IPR044492">
    <property type="entry name" value="P_typ_ATPase_HD_dom"/>
</dbReference>
<dbReference type="EMBL" id="JAVRHQ010000006">
    <property type="protein sequence ID" value="MDT0642552.1"/>
    <property type="molecule type" value="Genomic_DNA"/>
</dbReference>
<dbReference type="InterPro" id="IPR051014">
    <property type="entry name" value="Cation_Transport_ATPase_IB"/>
</dbReference>
<evidence type="ECO:0000256" key="9">
    <source>
        <dbReference type="ARBA" id="ARBA00047308"/>
    </source>
</evidence>
<feature type="transmembrane region" description="Helical" evidence="10">
    <location>
        <begin position="301"/>
        <end position="325"/>
    </location>
</feature>
<keyword evidence="5" id="KW-1278">Translocase</keyword>
<dbReference type="InterPro" id="IPR023298">
    <property type="entry name" value="ATPase_P-typ_TM_dom_sf"/>
</dbReference>
<feature type="transmembrane region" description="Helical" evidence="10">
    <location>
        <begin position="27"/>
        <end position="43"/>
    </location>
</feature>
<keyword evidence="10" id="KW-1003">Cell membrane</keyword>
<dbReference type="Pfam" id="PF00122">
    <property type="entry name" value="E1-E2_ATPase"/>
    <property type="match status" value="1"/>
</dbReference>
<dbReference type="PANTHER" id="PTHR48085:SF5">
    <property type="entry name" value="CADMIUM_ZINC-TRANSPORTING ATPASE HMA4-RELATED"/>
    <property type="match status" value="1"/>
</dbReference>
<dbReference type="InterPro" id="IPR059000">
    <property type="entry name" value="ATPase_P-type_domA"/>
</dbReference>
<comment type="subcellular location">
    <subcellularLocation>
        <location evidence="10">Cell membrane</location>
    </subcellularLocation>
    <subcellularLocation>
        <location evidence="1">Membrane</location>
    </subcellularLocation>
</comment>
<dbReference type="SUPFAM" id="SSF81653">
    <property type="entry name" value="Calcium ATPase, transduction domain A"/>
    <property type="match status" value="1"/>
</dbReference>
<evidence type="ECO:0000256" key="8">
    <source>
        <dbReference type="ARBA" id="ARBA00039097"/>
    </source>
</evidence>
<dbReference type="PANTHER" id="PTHR48085">
    <property type="entry name" value="CADMIUM/ZINC-TRANSPORTING ATPASE HMA2-RELATED"/>
    <property type="match status" value="1"/>
</dbReference>
<evidence type="ECO:0000256" key="7">
    <source>
        <dbReference type="ARBA" id="ARBA00023136"/>
    </source>
</evidence>
<dbReference type="Gene3D" id="2.70.150.10">
    <property type="entry name" value="Calcium-transporting ATPase, cytoplasmic transduction domain A"/>
    <property type="match status" value="1"/>
</dbReference>
<proteinExistence type="inferred from homology"/>
<evidence type="ECO:0000313" key="13">
    <source>
        <dbReference type="Proteomes" id="UP001262889"/>
    </source>
</evidence>
<dbReference type="Pfam" id="PF00702">
    <property type="entry name" value="Hydrolase"/>
    <property type="match status" value="1"/>
</dbReference>
<evidence type="ECO:0000256" key="1">
    <source>
        <dbReference type="ARBA" id="ARBA00004370"/>
    </source>
</evidence>
<keyword evidence="7 10" id="KW-0472">Membrane</keyword>
<dbReference type="InterPro" id="IPR023214">
    <property type="entry name" value="HAD_sf"/>
</dbReference>